<dbReference type="InterPro" id="IPR036188">
    <property type="entry name" value="FAD/NAD-bd_sf"/>
</dbReference>
<protein>
    <recommendedName>
        <fullName evidence="6">FAD dependent oxidoreductase domain-containing protein</fullName>
    </recommendedName>
</protein>
<dbReference type="Gene3D" id="3.50.50.60">
    <property type="entry name" value="FAD/NAD(P)-binding domain"/>
    <property type="match status" value="1"/>
</dbReference>
<keyword evidence="3" id="KW-0274">FAD</keyword>
<keyword evidence="4" id="KW-0560">Oxidoreductase</keyword>
<keyword evidence="2" id="KW-0285">Flavoprotein</keyword>
<evidence type="ECO:0000256" key="1">
    <source>
        <dbReference type="ARBA" id="ARBA00001974"/>
    </source>
</evidence>
<organism evidence="7">
    <name type="scientific">marine sediment metagenome</name>
    <dbReference type="NCBI Taxonomy" id="412755"/>
    <lineage>
        <taxon>unclassified sequences</taxon>
        <taxon>metagenomes</taxon>
        <taxon>ecological metagenomes</taxon>
    </lineage>
</organism>
<name>X1C5F3_9ZZZZ</name>
<sequence length="122" mass="13426">MSKANADILIVGGGIIGLTIARELVQKGYQDIIIIDKEKELAKHASGRNSGVLHAGIYYAPDSLKARSCLSGNFLMRDYCKEKELPLLETGKVIVTRNEKEIPTLKELYQRAIANGARVDII</sequence>
<evidence type="ECO:0000259" key="6">
    <source>
        <dbReference type="Pfam" id="PF01266"/>
    </source>
</evidence>
<gene>
    <name evidence="7" type="ORF">S01H4_22621</name>
</gene>
<dbReference type="InterPro" id="IPR006076">
    <property type="entry name" value="FAD-dep_OxRdtase"/>
</dbReference>
<evidence type="ECO:0000313" key="7">
    <source>
        <dbReference type="EMBL" id="GAG88542.1"/>
    </source>
</evidence>
<dbReference type="GO" id="GO:0047545">
    <property type="term" value="F:(S)-2-hydroxyglutarate dehydrogenase activity"/>
    <property type="evidence" value="ECO:0007669"/>
    <property type="project" value="TreeGrafter"/>
</dbReference>
<dbReference type="AlphaFoldDB" id="X1C5F3"/>
<evidence type="ECO:0000256" key="5">
    <source>
        <dbReference type="ARBA" id="ARBA00037941"/>
    </source>
</evidence>
<comment type="similarity">
    <text evidence="5">Belongs to the L2HGDH family.</text>
</comment>
<comment type="cofactor">
    <cofactor evidence="1">
        <name>FAD</name>
        <dbReference type="ChEBI" id="CHEBI:57692"/>
    </cofactor>
</comment>
<dbReference type="PANTHER" id="PTHR43104:SF2">
    <property type="entry name" value="L-2-HYDROXYGLUTARATE DEHYDROGENASE, MITOCHONDRIAL"/>
    <property type="match status" value="1"/>
</dbReference>
<proteinExistence type="inferred from homology"/>
<evidence type="ECO:0000256" key="2">
    <source>
        <dbReference type="ARBA" id="ARBA00022630"/>
    </source>
</evidence>
<reference evidence="7" key="1">
    <citation type="journal article" date="2014" name="Front. Microbiol.">
        <title>High frequency of phylogenetically diverse reductive dehalogenase-homologous genes in deep subseafloor sedimentary metagenomes.</title>
        <authorList>
            <person name="Kawai M."/>
            <person name="Futagami T."/>
            <person name="Toyoda A."/>
            <person name="Takaki Y."/>
            <person name="Nishi S."/>
            <person name="Hori S."/>
            <person name="Arai W."/>
            <person name="Tsubouchi T."/>
            <person name="Morono Y."/>
            <person name="Uchiyama I."/>
            <person name="Ito T."/>
            <person name="Fujiyama A."/>
            <person name="Inagaki F."/>
            <person name="Takami H."/>
        </authorList>
    </citation>
    <scope>NUCLEOTIDE SEQUENCE</scope>
    <source>
        <strain evidence="7">Expedition CK06-06</strain>
    </source>
</reference>
<feature type="domain" description="FAD dependent oxidoreductase" evidence="6">
    <location>
        <begin position="7"/>
        <end position="119"/>
    </location>
</feature>
<evidence type="ECO:0000256" key="3">
    <source>
        <dbReference type="ARBA" id="ARBA00022827"/>
    </source>
</evidence>
<dbReference type="Pfam" id="PF01266">
    <property type="entry name" value="DAO"/>
    <property type="match status" value="1"/>
</dbReference>
<evidence type="ECO:0000256" key="4">
    <source>
        <dbReference type="ARBA" id="ARBA00023002"/>
    </source>
</evidence>
<accession>X1C5F3</accession>
<dbReference type="EMBL" id="BART01010392">
    <property type="protein sequence ID" value="GAG88542.1"/>
    <property type="molecule type" value="Genomic_DNA"/>
</dbReference>
<dbReference type="GO" id="GO:0005737">
    <property type="term" value="C:cytoplasm"/>
    <property type="evidence" value="ECO:0007669"/>
    <property type="project" value="TreeGrafter"/>
</dbReference>
<dbReference type="PANTHER" id="PTHR43104">
    <property type="entry name" value="L-2-HYDROXYGLUTARATE DEHYDROGENASE, MITOCHONDRIAL"/>
    <property type="match status" value="1"/>
</dbReference>
<dbReference type="SUPFAM" id="SSF51905">
    <property type="entry name" value="FAD/NAD(P)-binding domain"/>
    <property type="match status" value="1"/>
</dbReference>
<feature type="non-terminal residue" evidence="7">
    <location>
        <position position="122"/>
    </location>
</feature>
<comment type="caution">
    <text evidence="7">The sequence shown here is derived from an EMBL/GenBank/DDBJ whole genome shotgun (WGS) entry which is preliminary data.</text>
</comment>